<dbReference type="EMBL" id="BMKF01000002">
    <property type="protein sequence ID" value="GGB74862.1"/>
    <property type="molecule type" value="Genomic_DNA"/>
</dbReference>
<reference evidence="2" key="1">
    <citation type="journal article" date="2019" name="Int. J. Syst. Evol. Microbiol.">
        <title>The Global Catalogue of Microorganisms (GCM) 10K type strain sequencing project: providing services to taxonomists for standard genome sequencing and annotation.</title>
        <authorList>
            <consortium name="The Broad Institute Genomics Platform"/>
            <consortium name="The Broad Institute Genome Sequencing Center for Infectious Disease"/>
            <person name="Wu L."/>
            <person name="Ma J."/>
        </authorList>
    </citation>
    <scope>NUCLEOTIDE SEQUENCE [LARGE SCALE GENOMIC DNA]</scope>
    <source>
        <strain evidence="2">CGMCC 1.15928</strain>
    </source>
</reference>
<evidence type="ECO:0000313" key="1">
    <source>
        <dbReference type="EMBL" id="GGB74862.1"/>
    </source>
</evidence>
<organism evidence="1 2">
    <name type="scientific">Henriciella pelagia</name>
    <dbReference type="NCBI Taxonomy" id="1977912"/>
    <lineage>
        <taxon>Bacteria</taxon>
        <taxon>Pseudomonadati</taxon>
        <taxon>Pseudomonadota</taxon>
        <taxon>Alphaproteobacteria</taxon>
        <taxon>Hyphomonadales</taxon>
        <taxon>Hyphomonadaceae</taxon>
        <taxon>Henriciella</taxon>
    </lineage>
</organism>
<protein>
    <submittedName>
        <fullName evidence="1">Uncharacterized protein</fullName>
    </submittedName>
</protein>
<gene>
    <name evidence="1" type="ORF">GCM10011503_24460</name>
</gene>
<accession>A0ABQ1JTX6</accession>
<proteinExistence type="predicted"/>
<sequence>MAITANHATSSRERTKTEWREFKVDLWLTDLNTTELGIMKHTQHEAASPQFTSDMEIIGQVKEGSERTGILAFRKALWKDGDGMKRRLVIKQFNENMTWRGSMELLMGRSLQLSLGARGVPVPAYSINLARHDQLIQLERSAQKWTLFPEKFSFFIETGDGPRFYRLRRNVIGIGADYTLYDDQSRKVGTLDHRIVNLGGSWKVKLDKAQSYAKLEQVVQMFCAMLRYNGSARRHVKRELEQLCRGRAVRQLDSHERDLYTNPRHR</sequence>
<name>A0ABQ1JTX6_9PROT</name>
<comment type="caution">
    <text evidence="1">The sequence shown here is derived from an EMBL/GenBank/DDBJ whole genome shotgun (WGS) entry which is preliminary data.</text>
</comment>
<dbReference type="Proteomes" id="UP000628854">
    <property type="component" value="Unassembled WGS sequence"/>
</dbReference>
<evidence type="ECO:0000313" key="2">
    <source>
        <dbReference type="Proteomes" id="UP000628854"/>
    </source>
</evidence>
<keyword evidence="2" id="KW-1185">Reference proteome</keyword>
<dbReference type="RefSeq" id="WP_084391844.1">
    <property type="nucleotide sequence ID" value="NZ_BMKF01000002.1"/>
</dbReference>